<protein>
    <recommendedName>
        <fullName evidence="2">Twin-arginine translocation signal domain-containing protein</fullName>
    </recommendedName>
</protein>
<dbReference type="PROSITE" id="PS51318">
    <property type="entry name" value="TAT"/>
    <property type="match status" value="1"/>
</dbReference>
<dbReference type="AlphaFoldDB" id="A0AAU7CF38"/>
<dbReference type="RefSeq" id="WP_406696277.1">
    <property type="nucleotide sequence ID" value="NZ_CP155447.1"/>
</dbReference>
<evidence type="ECO:0000313" key="1">
    <source>
        <dbReference type="EMBL" id="XBH03542.1"/>
    </source>
</evidence>
<reference evidence="1" key="1">
    <citation type="submission" date="2024-05" db="EMBL/GenBank/DDBJ databases">
        <title>Planctomycetes of the genus Singulisphaera possess chitinolytic capabilities.</title>
        <authorList>
            <person name="Ivanova A."/>
        </authorList>
    </citation>
    <scope>NUCLEOTIDE SEQUENCE</scope>
    <source>
        <strain evidence="1">Ch08T</strain>
    </source>
</reference>
<sequence length="429" mass="48386">MRYSRRDFLAGAASTLVLGSAGWSAQHRPKIAALTTVFHKYSHSEHIIDRFLDGYGWEGKHHRPPMDVVSLYVEQVGKNDLSRERAKRHPQMKIYPTIADALKCGGSTLAVDGVLLIGEHGQYPTNEKRQHLYPRYEYFQQVVDVYRQTGKTAPLFNDKHLSWSWDHAREMVETAKTMGFGLMAGSSLPVTWRQPSIDLPRGAEVEEAVGVWNGGIDDGDIHVIEALQSIVERRRGGETGVRAVQALRGDAFWKALESGSWDAGGWDPKLLEACLSRSNQLIPARPTYNNVYPSNDDLRRLAPDSYAYRFEYADGLKASIIQFQAGRRKQTEGVVGDCNAAARLKGNEIFSVQFYLPYYSMRNFFSPLVHHIESLFLTGKSPYPIERTLLTTGMTASGVESLFQKQKRLETPHLAVQYQPTAESTFWRS</sequence>
<evidence type="ECO:0008006" key="2">
    <source>
        <dbReference type="Google" id="ProtNLM"/>
    </source>
</evidence>
<proteinExistence type="predicted"/>
<accession>A0AAU7CF38</accession>
<name>A0AAU7CF38_9BACT</name>
<organism evidence="1">
    <name type="scientific">Singulisphaera sp. Ch08</name>
    <dbReference type="NCBI Taxonomy" id="3120278"/>
    <lineage>
        <taxon>Bacteria</taxon>
        <taxon>Pseudomonadati</taxon>
        <taxon>Planctomycetota</taxon>
        <taxon>Planctomycetia</taxon>
        <taxon>Isosphaerales</taxon>
        <taxon>Isosphaeraceae</taxon>
        <taxon>Singulisphaera</taxon>
    </lineage>
</organism>
<gene>
    <name evidence="1" type="ORF">V5E97_35340</name>
</gene>
<dbReference type="EMBL" id="CP155447">
    <property type="protein sequence ID" value="XBH03542.1"/>
    <property type="molecule type" value="Genomic_DNA"/>
</dbReference>
<dbReference type="InterPro" id="IPR006311">
    <property type="entry name" value="TAT_signal"/>
</dbReference>